<accession>A0A165CXB6</accession>
<name>A0A165CXB6_9APHY</name>
<proteinExistence type="predicted"/>
<dbReference type="RefSeq" id="XP_040761392.1">
    <property type="nucleotide sequence ID" value="XM_040907220.1"/>
</dbReference>
<dbReference type="GeneID" id="63824249"/>
<gene>
    <name evidence="2" type="ORF">LAESUDRAFT_716038</name>
</gene>
<sequence>MPIRLLPKLFLEGFLNLHKRSMYREPTPGAKRAKEEERAGGNSPPLLFKPRVDGVGVRRWAAYINGLHGLNYLPDDRLQRGHSDDGACGGVHRLQRPMLPAGMSLKRGNPSPVSNASGGGAIRSDAIVAAWVERSGPMCGSSSELESLMVSKVDLPLCGHMDVKWQCTVQGCNLEAEGRTQGPTKTIR</sequence>
<dbReference type="AlphaFoldDB" id="A0A165CXB6"/>
<evidence type="ECO:0000313" key="3">
    <source>
        <dbReference type="Proteomes" id="UP000076871"/>
    </source>
</evidence>
<organism evidence="2 3">
    <name type="scientific">Laetiporus sulphureus 93-53</name>
    <dbReference type="NCBI Taxonomy" id="1314785"/>
    <lineage>
        <taxon>Eukaryota</taxon>
        <taxon>Fungi</taxon>
        <taxon>Dikarya</taxon>
        <taxon>Basidiomycota</taxon>
        <taxon>Agaricomycotina</taxon>
        <taxon>Agaricomycetes</taxon>
        <taxon>Polyporales</taxon>
        <taxon>Laetiporus</taxon>
    </lineage>
</organism>
<evidence type="ECO:0000313" key="2">
    <source>
        <dbReference type="EMBL" id="KZT03652.1"/>
    </source>
</evidence>
<evidence type="ECO:0000256" key="1">
    <source>
        <dbReference type="SAM" id="MobiDB-lite"/>
    </source>
</evidence>
<dbReference type="EMBL" id="KV427642">
    <property type="protein sequence ID" value="KZT03652.1"/>
    <property type="molecule type" value="Genomic_DNA"/>
</dbReference>
<keyword evidence="3" id="KW-1185">Reference proteome</keyword>
<feature type="region of interest" description="Disordered" evidence="1">
    <location>
        <begin position="25"/>
        <end position="45"/>
    </location>
</feature>
<dbReference type="InParanoid" id="A0A165CXB6"/>
<dbReference type="Proteomes" id="UP000076871">
    <property type="component" value="Unassembled WGS sequence"/>
</dbReference>
<protein>
    <submittedName>
        <fullName evidence="2">Uncharacterized protein</fullName>
    </submittedName>
</protein>
<reference evidence="2 3" key="1">
    <citation type="journal article" date="2016" name="Mol. Biol. Evol.">
        <title>Comparative Genomics of Early-Diverging Mushroom-Forming Fungi Provides Insights into the Origins of Lignocellulose Decay Capabilities.</title>
        <authorList>
            <person name="Nagy L.G."/>
            <person name="Riley R."/>
            <person name="Tritt A."/>
            <person name="Adam C."/>
            <person name="Daum C."/>
            <person name="Floudas D."/>
            <person name="Sun H."/>
            <person name="Yadav J.S."/>
            <person name="Pangilinan J."/>
            <person name="Larsson K.H."/>
            <person name="Matsuura K."/>
            <person name="Barry K."/>
            <person name="Labutti K."/>
            <person name="Kuo R."/>
            <person name="Ohm R.A."/>
            <person name="Bhattacharya S.S."/>
            <person name="Shirouzu T."/>
            <person name="Yoshinaga Y."/>
            <person name="Martin F.M."/>
            <person name="Grigoriev I.V."/>
            <person name="Hibbett D.S."/>
        </authorList>
    </citation>
    <scope>NUCLEOTIDE SEQUENCE [LARGE SCALE GENOMIC DNA]</scope>
    <source>
        <strain evidence="2 3">93-53</strain>
    </source>
</reference>